<dbReference type="InterPro" id="IPR035093">
    <property type="entry name" value="RelE/ParE_toxin_dom_sf"/>
</dbReference>
<keyword evidence="2" id="KW-0614">Plasmid</keyword>
<evidence type="ECO:0000313" key="2">
    <source>
        <dbReference type="EMBL" id="AMW35745.1"/>
    </source>
</evidence>
<evidence type="ECO:0000256" key="1">
    <source>
        <dbReference type="ARBA" id="ARBA00022649"/>
    </source>
</evidence>
<dbReference type="KEGG" id="hjo:AY555_10160"/>
<dbReference type="SUPFAM" id="SSF143011">
    <property type="entry name" value="RelE-like"/>
    <property type="match status" value="1"/>
</dbReference>
<organism evidence="2 3">
    <name type="scientific">Haematospirillum jordaniae</name>
    <dbReference type="NCBI Taxonomy" id="1549855"/>
    <lineage>
        <taxon>Bacteria</taxon>
        <taxon>Pseudomonadati</taxon>
        <taxon>Pseudomonadota</taxon>
        <taxon>Alphaproteobacteria</taxon>
        <taxon>Rhodospirillales</taxon>
        <taxon>Novispirillaceae</taxon>
        <taxon>Haematospirillum</taxon>
    </lineage>
</organism>
<proteinExistence type="predicted"/>
<geneLocation type="plasmid" evidence="2 3">
    <name>unnamed 1</name>
</geneLocation>
<dbReference type="Gene3D" id="3.30.2310.20">
    <property type="entry name" value="RelE-like"/>
    <property type="match status" value="1"/>
</dbReference>
<keyword evidence="3" id="KW-1185">Reference proteome</keyword>
<accession>A0A143DG90</accession>
<evidence type="ECO:0008006" key="4">
    <source>
        <dbReference type="Google" id="ProtNLM"/>
    </source>
</evidence>
<gene>
    <name evidence="2" type="ORF">AY555_10160</name>
</gene>
<protein>
    <recommendedName>
        <fullName evidence="4">Plasmid stabilization protein</fullName>
    </recommendedName>
</protein>
<keyword evidence="1" id="KW-1277">Toxin-antitoxin system</keyword>
<dbReference type="AlphaFoldDB" id="A0A143DG90"/>
<dbReference type="Pfam" id="PF05016">
    <property type="entry name" value="ParE_toxin"/>
    <property type="match status" value="1"/>
</dbReference>
<dbReference type="Proteomes" id="UP000076066">
    <property type="component" value="Plasmid unnamed 1"/>
</dbReference>
<dbReference type="InterPro" id="IPR007712">
    <property type="entry name" value="RelE/ParE_toxin"/>
</dbReference>
<name>A0A143DG90_9PROT</name>
<reference evidence="2 3" key="1">
    <citation type="submission" date="2016-02" db="EMBL/GenBank/DDBJ databases">
        <title>Complete Genome of H5569, the type strain of the newly described species Haematospirillium jordaniae.</title>
        <authorList>
            <person name="Nicholson A.C."/>
            <person name="Humrighouse B.W."/>
            <person name="Loparov V."/>
            <person name="McQuiston J.R."/>
        </authorList>
    </citation>
    <scope>NUCLEOTIDE SEQUENCE [LARGE SCALE GENOMIC DNA]</scope>
    <source>
        <strain evidence="2 3">H5569</strain>
        <plasmid evidence="3">Plasmid unnamed 1</plasmid>
    </source>
</reference>
<evidence type="ECO:0000313" key="3">
    <source>
        <dbReference type="Proteomes" id="UP000076066"/>
    </source>
</evidence>
<sequence>MLKIPRDRAHQIREKITQLAENPARPDLDIKPLVGTGMYRLRVGTYRVIYSEDGFVLDVQKIAPRGSAY</sequence>
<dbReference type="EMBL" id="CP014526">
    <property type="protein sequence ID" value="AMW35745.1"/>
    <property type="molecule type" value="Genomic_DNA"/>
</dbReference>